<dbReference type="STRING" id="1442369.A0A0D2FIE8"/>
<accession>A0A0D2FIE8</accession>
<evidence type="ECO:0000259" key="1">
    <source>
        <dbReference type="Pfam" id="PF13577"/>
    </source>
</evidence>
<dbReference type="EMBL" id="KN847481">
    <property type="protein sequence ID" value="KIX01802.1"/>
    <property type="molecule type" value="Genomic_DNA"/>
</dbReference>
<dbReference type="VEuPathDB" id="FungiDB:Z518_09529"/>
<name>A0A0D2FIE8_9EURO</name>
<dbReference type="OrthoDB" id="2533647at2759"/>
<dbReference type="Pfam" id="PF13577">
    <property type="entry name" value="SnoaL_4"/>
    <property type="match status" value="1"/>
</dbReference>
<gene>
    <name evidence="2" type="ORF">Z518_09529</name>
</gene>
<dbReference type="AlphaFoldDB" id="A0A0D2FIE8"/>
<reference evidence="2 3" key="1">
    <citation type="submission" date="2015-01" db="EMBL/GenBank/DDBJ databases">
        <title>The Genome Sequence of Rhinocladiella mackenzie CBS 650.93.</title>
        <authorList>
            <consortium name="The Broad Institute Genomics Platform"/>
            <person name="Cuomo C."/>
            <person name="de Hoog S."/>
            <person name="Gorbushina A."/>
            <person name="Stielow B."/>
            <person name="Teixiera M."/>
            <person name="Abouelleil A."/>
            <person name="Chapman S.B."/>
            <person name="Priest M."/>
            <person name="Young S.K."/>
            <person name="Wortman J."/>
            <person name="Nusbaum C."/>
            <person name="Birren B."/>
        </authorList>
    </citation>
    <scope>NUCLEOTIDE SEQUENCE [LARGE SCALE GENOMIC DNA]</scope>
    <source>
        <strain evidence="2 3">CBS 650.93</strain>
    </source>
</reference>
<keyword evidence="3" id="KW-1185">Reference proteome</keyword>
<feature type="domain" description="SnoaL-like" evidence="1">
    <location>
        <begin position="23"/>
        <end position="147"/>
    </location>
</feature>
<dbReference type="SUPFAM" id="SSF54427">
    <property type="entry name" value="NTF2-like"/>
    <property type="match status" value="1"/>
</dbReference>
<dbReference type="HOGENOM" id="CLU_067875_0_0_1"/>
<dbReference type="InterPro" id="IPR032710">
    <property type="entry name" value="NTF2-like_dom_sf"/>
</dbReference>
<dbReference type="InterPro" id="IPR037401">
    <property type="entry name" value="SnoaL-like"/>
</dbReference>
<dbReference type="RefSeq" id="XP_013268938.1">
    <property type="nucleotide sequence ID" value="XM_013413484.1"/>
</dbReference>
<dbReference type="Proteomes" id="UP000053617">
    <property type="component" value="Unassembled WGS sequence"/>
</dbReference>
<proteinExistence type="predicted"/>
<sequence>MVYNVPAEESEPVVTSHINGSTEEILARYCITELCKGWPVYRDASEWKNYRSLFTKEGAYVWTTWSGGLSIEDFIAVSIKGRANGDFIMHRENGTLANVNLAKQRGVGKMKATITQRFTIQGIPVDIECDCRFIFFCKIEDGEWKAQFVKLFYEKDKMIPVDGRTVPTFSKEELDKYTEGYKYLAVAQNSLGHPILNDLPNAGNKGWYDMYKAMADWLQGEEINLFWEKK</sequence>
<evidence type="ECO:0000313" key="3">
    <source>
        <dbReference type="Proteomes" id="UP000053617"/>
    </source>
</evidence>
<evidence type="ECO:0000313" key="2">
    <source>
        <dbReference type="EMBL" id="KIX01802.1"/>
    </source>
</evidence>
<protein>
    <recommendedName>
        <fullName evidence="1">SnoaL-like domain-containing protein</fullName>
    </recommendedName>
</protein>
<dbReference type="GeneID" id="25297600"/>
<organism evidence="2 3">
    <name type="scientific">Rhinocladiella mackenziei CBS 650.93</name>
    <dbReference type="NCBI Taxonomy" id="1442369"/>
    <lineage>
        <taxon>Eukaryota</taxon>
        <taxon>Fungi</taxon>
        <taxon>Dikarya</taxon>
        <taxon>Ascomycota</taxon>
        <taxon>Pezizomycotina</taxon>
        <taxon>Eurotiomycetes</taxon>
        <taxon>Chaetothyriomycetidae</taxon>
        <taxon>Chaetothyriales</taxon>
        <taxon>Herpotrichiellaceae</taxon>
        <taxon>Rhinocladiella</taxon>
    </lineage>
</organism>